<dbReference type="Proteomes" id="UP001296104">
    <property type="component" value="Unassembled WGS sequence"/>
</dbReference>
<dbReference type="PANTHER" id="PTHR10746">
    <property type="entry name" value="50S RIBOSOMAL PROTEIN L4"/>
    <property type="match status" value="1"/>
</dbReference>
<comment type="similarity">
    <text evidence="1">Belongs to the universal ribosomal protein uL4 family.</text>
</comment>
<name>A0AAI8YXD5_9PEZI</name>
<evidence type="ECO:0000256" key="4">
    <source>
        <dbReference type="ARBA" id="ARBA00040565"/>
    </source>
</evidence>
<comment type="caution">
    <text evidence="6">The sequence shown here is derived from an EMBL/GenBank/DDBJ whole genome shotgun (WGS) entry which is preliminary data.</text>
</comment>
<dbReference type="InterPro" id="IPR002136">
    <property type="entry name" value="Ribosomal_uL4"/>
</dbReference>
<dbReference type="SUPFAM" id="SSF52166">
    <property type="entry name" value="Ribosomal protein L4"/>
    <property type="match status" value="1"/>
</dbReference>
<evidence type="ECO:0000313" key="6">
    <source>
        <dbReference type="EMBL" id="CAK3979113.1"/>
    </source>
</evidence>
<keyword evidence="3" id="KW-0687">Ribonucleoprotein</keyword>
<sequence>MAAKRATVPAKHLFNGFVRSMSTEAAQQPPSGPSTSSPAPGKTSTAKPNPRAAHYSRPENPFITKAQCTLYTFPSMTPSGLTAYPSTHLLLPTRRDILHRAVIFEGDATRQGTASTKTRWEVHGSGHKVRPQKGTGRARLGDKKSPMLKGGGVAFGPKPRDFSTDLPKKIYDLAWRTALSYRYKMGELMIFDGEMEVEGVAEESLERYVRDLLAWNNLGRLGGKTLFVTQERREALFKALGGLTGHARALDVEDVDVKDLLEGKRVAIERKALEHIFMKRESDLVWHQRVYSLGPQRAKGLLK</sequence>
<dbReference type="GO" id="GO:0003735">
    <property type="term" value="F:structural constituent of ribosome"/>
    <property type="evidence" value="ECO:0007669"/>
    <property type="project" value="InterPro"/>
</dbReference>
<evidence type="ECO:0000256" key="3">
    <source>
        <dbReference type="ARBA" id="ARBA00023274"/>
    </source>
</evidence>
<dbReference type="GO" id="GO:0006412">
    <property type="term" value="P:translation"/>
    <property type="evidence" value="ECO:0007669"/>
    <property type="project" value="InterPro"/>
</dbReference>
<feature type="region of interest" description="Disordered" evidence="5">
    <location>
        <begin position="121"/>
        <end position="143"/>
    </location>
</feature>
<dbReference type="InterPro" id="IPR023574">
    <property type="entry name" value="Ribosomal_uL4_dom_sf"/>
</dbReference>
<dbReference type="Gene3D" id="3.40.1370.10">
    <property type="match status" value="1"/>
</dbReference>
<evidence type="ECO:0000256" key="5">
    <source>
        <dbReference type="SAM" id="MobiDB-lite"/>
    </source>
</evidence>
<dbReference type="AlphaFoldDB" id="A0AAI8YXD5"/>
<dbReference type="Pfam" id="PF00573">
    <property type="entry name" value="Ribosomal_L4"/>
    <property type="match status" value="1"/>
</dbReference>
<feature type="region of interest" description="Disordered" evidence="5">
    <location>
        <begin position="22"/>
        <end position="59"/>
    </location>
</feature>
<keyword evidence="2" id="KW-0689">Ribosomal protein</keyword>
<protein>
    <recommendedName>
        <fullName evidence="4">Large ribosomal subunit protein uL4m</fullName>
    </recommendedName>
</protein>
<accession>A0AAI8YXD5</accession>
<keyword evidence="7" id="KW-1185">Reference proteome</keyword>
<dbReference type="EMBL" id="CAVMBE010000018">
    <property type="protein sequence ID" value="CAK3979113.1"/>
    <property type="molecule type" value="Genomic_DNA"/>
</dbReference>
<evidence type="ECO:0000313" key="7">
    <source>
        <dbReference type="Proteomes" id="UP001296104"/>
    </source>
</evidence>
<dbReference type="NCBIfam" id="TIGR03953">
    <property type="entry name" value="rplD_bact"/>
    <property type="match status" value="1"/>
</dbReference>
<evidence type="ECO:0000256" key="2">
    <source>
        <dbReference type="ARBA" id="ARBA00022980"/>
    </source>
</evidence>
<dbReference type="PANTHER" id="PTHR10746:SF6">
    <property type="entry name" value="LARGE RIBOSOMAL SUBUNIT PROTEIN UL4M"/>
    <property type="match status" value="1"/>
</dbReference>
<evidence type="ECO:0000256" key="1">
    <source>
        <dbReference type="ARBA" id="ARBA00010528"/>
    </source>
</evidence>
<gene>
    <name evidence="6" type="ORF">LECACI_7A003736</name>
</gene>
<proteinExistence type="inferred from homology"/>
<dbReference type="GO" id="GO:0005840">
    <property type="term" value="C:ribosome"/>
    <property type="evidence" value="ECO:0007669"/>
    <property type="project" value="UniProtKB-KW"/>
</dbReference>
<dbReference type="InterPro" id="IPR013005">
    <property type="entry name" value="Ribosomal_uL4-like"/>
</dbReference>
<organism evidence="6 7">
    <name type="scientific">Lecanosticta acicola</name>
    <dbReference type="NCBI Taxonomy" id="111012"/>
    <lineage>
        <taxon>Eukaryota</taxon>
        <taxon>Fungi</taxon>
        <taxon>Dikarya</taxon>
        <taxon>Ascomycota</taxon>
        <taxon>Pezizomycotina</taxon>
        <taxon>Dothideomycetes</taxon>
        <taxon>Dothideomycetidae</taxon>
        <taxon>Mycosphaerellales</taxon>
        <taxon>Mycosphaerellaceae</taxon>
        <taxon>Lecanosticta</taxon>
    </lineage>
</organism>
<dbReference type="GO" id="GO:1990904">
    <property type="term" value="C:ribonucleoprotein complex"/>
    <property type="evidence" value="ECO:0007669"/>
    <property type="project" value="UniProtKB-KW"/>
</dbReference>
<feature type="compositionally biased region" description="Low complexity" evidence="5">
    <location>
        <begin position="25"/>
        <end position="46"/>
    </location>
</feature>
<reference evidence="6" key="1">
    <citation type="submission" date="2023-11" db="EMBL/GenBank/DDBJ databases">
        <authorList>
            <person name="Alioto T."/>
            <person name="Alioto T."/>
            <person name="Gomez Garrido J."/>
        </authorList>
    </citation>
    <scope>NUCLEOTIDE SEQUENCE</scope>
</reference>